<accession>A0A2I1FYX0</accession>
<gene>
    <name evidence="2" type="ORF">RhiirA4_452775</name>
</gene>
<reference evidence="2 3" key="1">
    <citation type="submission" date="2015-10" db="EMBL/GenBank/DDBJ databases">
        <title>Genome analyses suggest a sexual origin of heterokaryosis in a supposedly ancient asexual fungus.</title>
        <authorList>
            <person name="Ropars J."/>
            <person name="Sedzielewska K."/>
            <person name="Noel J."/>
            <person name="Charron P."/>
            <person name="Farinelli L."/>
            <person name="Marton T."/>
            <person name="Kruger M."/>
            <person name="Pelin A."/>
            <person name="Brachmann A."/>
            <person name="Corradi N."/>
        </authorList>
    </citation>
    <scope>NUCLEOTIDE SEQUENCE [LARGE SCALE GENOMIC DNA]</scope>
    <source>
        <strain evidence="2 3">A4</strain>
    </source>
</reference>
<name>A0A2I1FYX0_9GLOM</name>
<evidence type="ECO:0000313" key="2">
    <source>
        <dbReference type="EMBL" id="PKY39567.1"/>
    </source>
</evidence>
<keyword evidence="1" id="KW-0175">Coiled coil</keyword>
<protein>
    <submittedName>
        <fullName evidence="2">Uncharacterized protein</fullName>
    </submittedName>
</protein>
<dbReference type="Proteomes" id="UP000234323">
    <property type="component" value="Unassembled WGS sequence"/>
</dbReference>
<evidence type="ECO:0000313" key="3">
    <source>
        <dbReference type="Proteomes" id="UP000234323"/>
    </source>
</evidence>
<dbReference type="AlphaFoldDB" id="A0A2I1FYX0"/>
<evidence type="ECO:0000256" key="1">
    <source>
        <dbReference type="SAM" id="Coils"/>
    </source>
</evidence>
<feature type="coiled-coil region" evidence="1">
    <location>
        <begin position="239"/>
        <end position="270"/>
    </location>
</feature>
<comment type="caution">
    <text evidence="2">The sequence shown here is derived from an EMBL/GenBank/DDBJ whole genome shotgun (WGS) entry which is preliminary data.</text>
</comment>
<dbReference type="EMBL" id="LLXI01000068">
    <property type="protein sequence ID" value="PKY39567.1"/>
    <property type="molecule type" value="Genomic_DNA"/>
</dbReference>
<organism evidence="2 3">
    <name type="scientific">Rhizophagus irregularis</name>
    <dbReference type="NCBI Taxonomy" id="588596"/>
    <lineage>
        <taxon>Eukaryota</taxon>
        <taxon>Fungi</taxon>
        <taxon>Fungi incertae sedis</taxon>
        <taxon>Mucoromycota</taxon>
        <taxon>Glomeromycotina</taxon>
        <taxon>Glomeromycetes</taxon>
        <taxon>Glomerales</taxon>
        <taxon>Glomeraceae</taxon>
        <taxon>Rhizophagus</taxon>
    </lineage>
</organism>
<proteinExistence type="predicted"/>
<sequence>MDGHFHFLSIAEDPQNPLADYPPHVLNKNIDEKSLWAQLNKPFIFGQDVNTQNIPISKRPHHYENSSTYQARYQNENFKERFESCKKIGKHKRLEQEFSDFTNSHKNIFDDKKQYNTPVDVASLDEHIPLHIDWFPDLSLSNSKNYINSHKEPSVPDTKGKRKSSAYDRVNKKFDGIDSLAPGLPRLIHQKTIIKNIQHLPAKFYRNHLPPPNYQEKILQKNVIILGKIRREKYHLKQLAKCEAHAQFLEQQEEAELREMQEAIMEMGNHKPPPPDPEYQRELTKLLVINYSKNPTKNSLSRYRRFFGGVLGVVLEIAKAREFMIIEDISSPPTDKKYQYM</sequence>
<keyword evidence="3" id="KW-1185">Reference proteome</keyword>